<sequence>MEKNFDFDVVVVGSGASGMSTAITAKLLGLNVAVIEKSKNYGGTTARSGGWLWVPCTQLGKNYGHDDSPEAVKAYLKHEGGAAYNEARVDSFVNHCYDAVDFFTKNTEVQFDMPLTFPDYHAEAPGAMQGGRSMVTRPFDARELGDRLALLEPPLPELTVFGMMIGSGADLRHFMKATRSLESAIYTFKRFSTHFAECMKYGRGMLLTNGNALAGRLAKTALDLNIPVLVDTAAKELILKDGKVAGVIAQSAGQEIVLNASKAVVLAAGGFPHNVELRKRLYGHTPTGLEHWSPTTETNTGDSIAMAEKLNVSVDTCLPNAAAWAPVSLVKRKDGTTGVMPHFIDRAKPGVIAVNKKGKRFVNEANSYHDFVQGMINGANIDGQITSWLICDRKTLRMYGLGSVPPQPLPIGKHLKSGYLKKGNSIAELAKNCGIDVKGLEETIQKFNPLAKIGQDPDFGKGSKAYNRYQGDPLHMPNPCLKPIEQGPFYAVQLYPGDIGTYAGLPVDCHSRVLDQSGKAVAGLYSVGNDATSIMGGNYPGAGITLGPALVFGYQTGLFIAKGQDNNPAVETAKRSAEAV</sequence>
<evidence type="ECO:0000259" key="5">
    <source>
        <dbReference type="Pfam" id="PF00890"/>
    </source>
</evidence>
<dbReference type="GO" id="GO:0016491">
    <property type="term" value="F:oxidoreductase activity"/>
    <property type="evidence" value="ECO:0007669"/>
    <property type="project" value="UniProtKB-KW"/>
</dbReference>
<dbReference type="GO" id="GO:0008202">
    <property type="term" value="P:steroid metabolic process"/>
    <property type="evidence" value="ECO:0007669"/>
    <property type="project" value="UniProtKB-ARBA"/>
</dbReference>
<dbReference type="STRING" id="202951.GCA_001485025_01732"/>
<name>A0A4Q7AN34_9GAMM</name>
<dbReference type="PANTHER" id="PTHR43400">
    <property type="entry name" value="FUMARATE REDUCTASE"/>
    <property type="match status" value="1"/>
</dbReference>
<dbReference type="Proteomes" id="UP000293483">
    <property type="component" value="Unassembled WGS sequence"/>
</dbReference>
<keyword evidence="4" id="KW-0560">Oxidoreductase</keyword>
<dbReference type="Gene3D" id="3.90.700.10">
    <property type="entry name" value="Succinate dehydrogenase/fumarate reductase flavoprotein, catalytic domain"/>
    <property type="match status" value="1"/>
</dbReference>
<evidence type="ECO:0000313" key="6">
    <source>
        <dbReference type="EMBL" id="RZG64461.1"/>
    </source>
</evidence>
<dbReference type="SUPFAM" id="SSF51905">
    <property type="entry name" value="FAD/NAD(P)-binding domain"/>
    <property type="match status" value="1"/>
</dbReference>
<evidence type="ECO:0000256" key="3">
    <source>
        <dbReference type="ARBA" id="ARBA00022827"/>
    </source>
</evidence>
<dbReference type="InterPro" id="IPR003953">
    <property type="entry name" value="FAD-dep_OxRdtase_2_FAD-bd"/>
</dbReference>
<proteinExistence type="predicted"/>
<dbReference type="PANTHER" id="PTHR43400:SF10">
    <property type="entry name" value="3-OXOSTEROID 1-DEHYDROGENASE"/>
    <property type="match status" value="1"/>
</dbReference>
<comment type="caution">
    <text evidence="6">The sequence shown here is derived from an EMBL/GenBank/DDBJ whole genome shotgun (WGS) entry which is preliminary data.</text>
</comment>
<dbReference type="AlphaFoldDB" id="A0A4Q7AN34"/>
<dbReference type="Gene3D" id="3.50.50.60">
    <property type="entry name" value="FAD/NAD(P)-binding domain"/>
    <property type="match status" value="2"/>
</dbReference>
<evidence type="ECO:0000256" key="1">
    <source>
        <dbReference type="ARBA" id="ARBA00001974"/>
    </source>
</evidence>
<dbReference type="InterPro" id="IPR027477">
    <property type="entry name" value="Succ_DH/fumarate_Rdtase_cat_sf"/>
</dbReference>
<evidence type="ECO:0000313" key="7">
    <source>
        <dbReference type="Proteomes" id="UP000293483"/>
    </source>
</evidence>
<keyword evidence="3" id="KW-0274">FAD</keyword>
<protein>
    <submittedName>
        <fullName evidence="6">FAD-dependent oxidoreductase</fullName>
    </submittedName>
</protein>
<dbReference type="PRINTS" id="PR00411">
    <property type="entry name" value="PNDRDTASEI"/>
</dbReference>
<dbReference type="SUPFAM" id="SSF56425">
    <property type="entry name" value="Succinate dehydrogenase/fumarate reductase flavoprotein, catalytic domain"/>
    <property type="match status" value="1"/>
</dbReference>
<reference evidence="6 7" key="1">
    <citation type="submission" date="2019-02" db="EMBL/GenBank/DDBJ databases">
        <title>The Batch Genome Submission of Acinetobacter spp. strains.</title>
        <authorList>
            <person name="Qin J."/>
            <person name="Hu Y."/>
            <person name="Ye H."/>
            <person name="Wei L."/>
            <person name="Feng Y."/>
            <person name="Zong Z."/>
        </authorList>
    </citation>
    <scope>NUCLEOTIDE SEQUENCE [LARGE SCALE GENOMIC DNA]</scope>
    <source>
        <strain evidence="6 7">WCHABo060081</strain>
    </source>
</reference>
<organism evidence="6 7">
    <name type="scientific">Acinetobacter bouvetii</name>
    <dbReference type="NCBI Taxonomy" id="202951"/>
    <lineage>
        <taxon>Bacteria</taxon>
        <taxon>Pseudomonadati</taxon>
        <taxon>Pseudomonadota</taxon>
        <taxon>Gammaproteobacteria</taxon>
        <taxon>Moraxellales</taxon>
        <taxon>Moraxellaceae</taxon>
        <taxon>Acinetobacter</taxon>
    </lineage>
</organism>
<accession>A0A4Q7AN34</accession>
<evidence type="ECO:0000256" key="4">
    <source>
        <dbReference type="ARBA" id="ARBA00023002"/>
    </source>
</evidence>
<dbReference type="Pfam" id="PF00890">
    <property type="entry name" value="FAD_binding_2"/>
    <property type="match status" value="1"/>
</dbReference>
<evidence type="ECO:0000256" key="2">
    <source>
        <dbReference type="ARBA" id="ARBA00022630"/>
    </source>
</evidence>
<comment type="cofactor">
    <cofactor evidence="1">
        <name>FAD</name>
        <dbReference type="ChEBI" id="CHEBI:57692"/>
    </cofactor>
</comment>
<dbReference type="InterPro" id="IPR036188">
    <property type="entry name" value="FAD/NAD-bd_sf"/>
</dbReference>
<dbReference type="EMBL" id="SGSU01000023">
    <property type="protein sequence ID" value="RZG64461.1"/>
    <property type="molecule type" value="Genomic_DNA"/>
</dbReference>
<dbReference type="RefSeq" id="WP_130148230.1">
    <property type="nucleotide sequence ID" value="NZ_SGSU01000023.1"/>
</dbReference>
<gene>
    <name evidence="6" type="ORF">EXE25_16715</name>
</gene>
<feature type="domain" description="FAD-dependent oxidoreductase 2 FAD-binding" evidence="5">
    <location>
        <begin position="8"/>
        <end position="546"/>
    </location>
</feature>
<dbReference type="InterPro" id="IPR050315">
    <property type="entry name" value="FAD-oxidoreductase_2"/>
</dbReference>
<keyword evidence="2" id="KW-0285">Flavoprotein</keyword>